<dbReference type="Proteomes" id="UP000494322">
    <property type="component" value="Unassembled WGS sequence"/>
</dbReference>
<sequence length="150" mass="16710">MRYSRRLTPEELQQPLSAEVSRAKCVESANAFYTFAAGEGGALTVSHLLSVVYTAYFIDDMMEEGDFPLELFRVAETALRECQASGERPGKFDIPVAQQIEVQRVLSLYIHHLAHAPIFVHVYAAERAAEFLSPGSASPIPWEPTQQAMH</sequence>
<name>A0A6J5JVV0_9BURK</name>
<proteinExistence type="predicted"/>
<reference evidence="1 2" key="1">
    <citation type="submission" date="2020-04" db="EMBL/GenBank/DDBJ databases">
        <authorList>
            <person name="Depoorter E."/>
        </authorList>
    </citation>
    <scope>NUCLEOTIDE SEQUENCE [LARGE SCALE GENOMIC DNA]</scope>
    <source>
        <strain evidence="1 2">BCC0132</strain>
    </source>
</reference>
<dbReference type="AlphaFoldDB" id="A0A6J5JVV0"/>
<evidence type="ECO:0000313" key="1">
    <source>
        <dbReference type="EMBL" id="CAB3976132.1"/>
    </source>
</evidence>
<accession>A0A6J5JVV0</accession>
<dbReference type="EMBL" id="CABWIK020000125">
    <property type="protein sequence ID" value="CAB3976132.1"/>
    <property type="molecule type" value="Genomic_DNA"/>
</dbReference>
<dbReference type="RefSeq" id="WP_175241143.1">
    <property type="nucleotide sequence ID" value="NZ_CABWIK020000125.1"/>
</dbReference>
<gene>
    <name evidence="1" type="ORF">BCO9919_07488</name>
</gene>
<protein>
    <recommendedName>
        <fullName evidence="3">Fis family transcriptional regulator</fullName>
    </recommendedName>
</protein>
<organism evidence="1 2">
    <name type="scientific">Burkholderia cenocepacia</name>
    <dbReference type="NCBI Taxonomy" id="95486"/>
    <lineage>
        <taxon>Bacteria</taxon>
        <taxon>Pseudomonadati</taxon>
        <taxon>Pseudomonadota</taxon>
        <taxon>Betaproteobacteria</taxon>
        <taxon>Burkholderiales</taxon>
        <taxon>Burkholderiaceae</taxon>
        <taxon>Burkholderia</taxon>
        <taxon>Burkholderia cepacia complex</taxon>
    </lineage>
</organism>
<evidence type="ECO:0008006" key="3">
    <source>
        <dbReference type="Google" id="ProtNLM"/>
    </source>
</evidence>
<evidence type="ECO:0000313" key="2">
    <source>
        <dbReference type="Proteomes" id="UP000494322"/>
    </source>
</evidence>